<accession>A0A101E535</accession>
<evidence type="ECO:0000259" key="4">
    <source>
        <dbReference type="PROSITE" id="PS50943"/>
    </source>
</evidence>
<dbReference type="Gene3D" id="3.10.310.10">
    <property type="entry name" value="Diaminopimelate Epimerase, Chain A, domain 1"/>
    <property type="match status" value="2"/>
</dbReference>
<comment type="similarity">
    <text evidence="1">Belongs to the PhzF family.</text>
</comment>
<dbReference type="AlphaFoldDB" id="A0A101E535"/>
<dbReference type="PANTHER" id="PTHR13774">
    <property type="entry name" value="PHENAZINE BIOSYNTHESIS PROTEIN"/>
    <property type="match status" value="1"/>
</dbReference>
<dbReference type="GO" id="GO:0005737">
    <property type="term" value="C:cytoplasm"/>
    <property type="evidence" value="ECO:0007669"/>
    <property type="project" value="TreeGrafter"/>
</dbReference>
<evidence type="ECO:0000313" key="6">
    <source>
        <dbReference type="Proteomes" id="UP000264445"/>
    </source>
</evidence>
<feature type="active site" evidence="3">
    <location>
        <position position="46"/>
    </location>
</feature>
<dbReference type="Proteomes" id="UP000264445">
    <property type="component" value="Unassembled WGS sequence"/>
</dbReference>
<dbReference type="SUPFAM" id="SSF54506">
    <property type="entry name" value="Diaminopimelate epimerase-like"/>
    <property type="match status" value="1"/>
</dbReference>
<sequence length="291" mass="32110">MKIFIVDAFTEKPFSGNPAGVVVLENGEKIDETFMQNLAAELKHSETAFIEVVGEKDFKVRFFTPTSEVDLCGHATIASFTVLKKLGFVKAGDVVTMHSLAGKLPIYIEEDKIMMEQAAPQAGEKLNEDDLSKLAKALNISVEEIGGKNYDLVPQLVSTGLWDILVPVKSRETLFSINPDYQAISQITKEKNAVSLHVFTLEEKKAIANCRDFAPLYGINEEAATGTANGALTYYLYLNKVIDLEKTYLIHQGESMKRPSKIYVKLTKKEEGIRVLVGGPACILISGNWSD</sequence>
<dbReference type="PANTHER" id="PTHR13774:SF39">
    <property type="entry name" value="BIOSYNTHESIS PROTEIN, PUTATIVE-RELATED"/>
    <property type="match status" value="1"/>
</dbReference>
<keyword evidence="2" id="KW-0413">Isomerase</keyword>
<feature type="domain" description="HTH cro/C1-type" evidence="4">
    <location>
        <begin position="129"/>
        <end position="145"/>
    </location>
</feature>
<evidence type="ECO:0000256" key="2">
    <source>
        <dbReference type="ARBA" id="ARBA00023235"/>
    </source>
</evidence>
<protein>
    <submittedName>
        <fullName evidence="5">PhzF family phenazine biosynthesis protein</fullName>
    </submittedName>
</protein>
<proteinExistence type="inferred from homology"/>
<dbReference type="PIRSF" id="PIRSF016184">
    <property type="entry name" value="PhzC_PhzF"/>
    <property type="match status" value="1"/>
</dbReference>
<evidence type="ECO:0000313" key="5">
    <source>
        <dbReference type="EMBL" id="HBT48484.1"/>
    </source>
</evidence>
<dbReference type="InterPro" id="IPR003719">
    <property type="entry name" value="Phenazine_PhzF-like"/>
</dbReference>
<gene>
    <name evidence="5" type="ORF">DEA61_01200</name>
</gene>
<comment type="caution">
    <text evidence="5">The sequence shown here is derived from an EMBL/GenBank/DDBJ whole genome shotgun (WGS) entry which is preliminary data.</text>
</comment>
<dbReference type="NCBIfam" id="TIGR00654">
    <property type="entry name" value="PhzF_family"/>
    <property type="match status" value="1"/>
</dbReference>
<dbReference type="GO" id="GO:0016853">
    <property type="term" value="F:isomerase activity"/>
    <property type="evidence" value="ECO:0007669"/>
    <property type="project" value="UniProtKB-KW"/>
</dbReference>
<dbReference type="PROSITE" id="PS50943">
    <property type="entry name" value="HTH_CROC1"/>
    <property type="match status" value="1"/>
</dbReference>
<evidence type="ECO:0000256" key="1">
    <source>
        <dbReference type="ARBA" id="ARBA00008270"/>
    </source>
</evidence>
<dbReference type="Pfam" id="PF02567">
    <property type="entry name" value="PhzC-PhzF"/>
    <property type="match status" value="1"/>
</dbReference>
<organism evidence="5 6">
    <name type="scientific">Caldanaerobacter subterraneus</name>
    <dbReference type="NCBI Taxonomy" id="911092"/>
    <lineage>
        <taxon>Bacteria</taxon>
        <taxon>Bacillati</taxon>
        <taxon>Bacillota</taxon>
        <taxon>Clostridia</taxon>
        <taxon>Thermoanaerobacterales</taxon>
        <taxon>Thermoanaerobacteraceae</taxon>
        <taxon>Caldanaerobacter</taxon>
    </lineage>
</organism>
<name>A0A101E535_9THEO</name>
<dbReference type="EMBL" id="DOLB01000026">
    <property type="protein sequence ID" value="HBT48484.1"/>
    <property type="molecule type" value="Genomic_DNA"/>
</dbReference>
<reference evidence="5 6" key="1">
    <citation type="journal article" date="2018" name="Nat. Biotechnol.">
        <title>A standardized bacterial taxonomy based on genome phylogeny substantially revises the tree of life.</title>
        <authorList>
            <person name="Parks D.H."/>
            <person name="Chuvochina M."/>
            <person name="Waite D.W."/>
            <person name="Rinke C."/>
            <person name="Skarshewski A."/>
            <person name="Chaumeil P.A."/>
            <person name="Hugenholtz P."/>
        </authorList>
    </citation>
    <scope>NUCLEOTIDE SEQUENCE [LARGE SCALE GENOMIC DNA]</scope>
    <source>
        <strain evidence="5">UBA12544</strain>
    </source>
</reference>
<dbReference type="RefSeq" id="WP_278428570.1">
    <property type="nucleotide sequence ID" value="NZ_DOLB01000026.1"/>
</dbReference>
<evidence type="ECO:0000256" key="3">
    <source>
        <dbReference type="PIRSR" id="PIRSR016184-1"/>
    </source>
</evidence>
<dbReference type="InterPro" id="IPR001387">
    <property type="entry name" value="Cro/C1-type_HTH"/>
</dbReference>